<dbReference type="AlphaFoldDB" id="A0A846YUA5"/>
<evidence type="ECO:0000259" key="2">
    <source>
        <dbReference type="Pfam" id="PF11887"/>
    </source>
</evidence>
<keyword evidence="4" id="KW-1185">Reference proteome</keyword>
<feature type="domain" description="Mammalian cell entry C-terminal" evidence="2">
    <location>
        <begin position="114"/>
        <end position="279"/>
    </location>
</feature>
<sequence length="331" mass="35590">MARIVLKLVLFGVVIAVLLAGIVTAIERPIQEDTHEYDAVFSDASGLKPGDDVRMYGVAVGKVRSVRLDRNLARVRFAAIAGRPVFDNSTLAIRYQNLTGQRYLDVQQPESPGTPIEAGATVGLAHTVPSFDVTVLFNGLRPVLEEYSPESLNQLTQNMIAVIEGDGTGIGPALDSIATLSRYTADRQAVISVLIRNLSQISEQLGGKSPQSVVLLTQLANLFDELQRKVEGVVDFAMTAPAVMEPLDSLLATIGLTRNSNPDLEALMRRSFPDVRTAIDVLDRLPGVLQSLQSQLPANASEVALRCSRGEADLPSPIGVLVAGQRVVVCR</sequence>
<name>A0A846YUA5_9NOCA</name>
<evidence type="ECO:0000313" key="3">
    <source>
        <dbReference type="EMBL" id="NKY61034.1"/>
    </source>
</evidence>
<dbReference type="InterPro" id="IPR003399">
    <property type="entry name" value="Mce/MlaD"/>
</dbReference>
<organism evidence="3 4">
    <name type="scientific">Nocardia flavorosea</name>
    <dbReference type="NCBI Taxonomy" id="53429"/>
    <lineage>
        <taxon>Bacteria</taxon>
        <taxon>Bacillati</taxon>
        <taxon>Actinomycetota</taxon>
        <taxon>Actinomycetes</taxon>
        <taxon>Mycobacteriales</taxon>
        <taxon>Nocardiaceae</taxon>
        <taxon>Nocardia</taxon>
    </lineage>
</organism>
<accession>A0A846YUA5</accession>
<dbReference type="PANTHER" id="PTHR33371">
    <property type="entry name" value="INTERMEMBRANE PHOSPHOLIPID TRANSPORT SYSTEM BINDING PROTEIN MLAD-RELATED"/>
    <property type="match status" value="1"/>
</dbReference>
<dbReference type="GO" id="GO:0051701">
    <property type="term" value="P:biological process involved in interaction with host"/>
    <property type="evidence" value="ECO:0007669"/>
    <property type="project" value="TreeGrafter"/>
</dbReference>
<evidence type="ECO:0000313" key="4">
    <source>
        <dbReference type="Proteomes" id="UP000570678"/>
    </source>
</evidence>
<dbReference type="PANTHER" id="PTHR33371:SF17">
    <property type="entry name" value="MCE-FAMILY PROTEIN MCE1B"/>
    <property type="match status" value="1"/>
</dbReference>
<evidence type="ECO:0000259" key="1">
    <source>
        <dbReference type="Pfam" id="PF02470"/>
    </source>
</evidence>
<reference evidence="3 4" key="1">
    <citation type="submission" date="2020-04" db="EMBL/GenBank/DDBJ databases">
        <title>MicrobeNet Type strains.</title>
        <authorList>
            <person name="Nicholson A.C."/>
        </authorList>
    </citation>
    <scope>NUCLEOTIDE SEQUENCE [LARGE SCALE GENOMIC DNA]</scope>
    <source>
        <strain evidence="3 4">JCM 3332</strain>
    </source>
</reference>
<dbReference type="InterPro" id="IPR052336">
    <property type="entry name" value="MlaD_Phospholipid_Transporter"/>
</dbReference>
<dbReference type="RefSeq" id="WP_062980347.1">
    <property type="nucleotide sequence ID" value="NZ_JAAXOT010000038.1"/>
</dbReference>
<comment type="caution">
    <text evidence="3">The sequence shown here is derived from an EMBL/GenBank/DDBJ whole genome shotgun (WGS) entry which is preliminary data.</text>
</comment>
<feature type="domain" description="Mce/MlaD" evidence="1">
    <location>
        <begin position="34"/>
        <end position="108"/>
    </location>
</feature>
<dbReference type="GO" id="GO:0005576">
    <property type="term" value="C:extracellular region"/>
    <property type="evidence" value="ECO:0007669"/>
    <property type="project" value="TreeGrafter"/>
</dbReference>
<dbReference type="Proteomes" id="UP000570678">
    <property type="component" value="Unassembled WGS sequence"/>
</dbReference>
<gene>
    <name evidence="3" type="ORF">HGA15_33850</name>
</gene>
<dbReference type="InterPro" id="IPR024516">
    <property type="entry name" value="Mce_C"/>
</dbReference>
<dbReference type="Pfam" id="PF11887">
    <property type="entry name" value="Mce4_CUP1"/>
    <property type="match status" value="1"/>
</dbReference>
<protein>
    <submittedName>
        <fullName evidence="3">MCE family protein</fullName>
    </submittedName>
</protein>
<dbReference type="Pfam" id="PF02470">
    <property type="entry name" value="MlaD"/>
    <property type="match status" value="1"/>
</dbReference>
<proteinExistence type="predicted"/>
<dbReference type="EMBL" id="JAAXOT010000038">
    <property type="protein sequence ID" value="NKY61034.1"/>
    <property type="molecule type" value="Genomic_DNA"/>
</dbReference>